<accession>A0A9D2URZ4</accession>
<comment type="caution">
    <text evidence="2">The sequence shown here is derived from an EMBL/GenBank/DDBJ whole genome shotgun (WGS) entry which is preliminary data.</text>
</comment>
<reference evidence="2" key="1">
    <citation type="journal article" date="2021" name="PeerJ">
        <title>Extensive microbial diversity within the chicken gut microbiome revealed by metagenomics and culture.</title>
        <authorList>
            <person name="Gilroy R."/>
            <person name="Ravi A."/>
            <person name="Getino M."/>
            <person name="Pursley I."/>
            <person name="Horton D.L."/>
            <person name="Alikhan N.F."/>
            <person name="Baker D."/>
            <person name="Gharbi K."/>
            <person name="Hall N."/>
            <person name="Watson M."/>
            <person name="Adriaenssens E.M."/>
            <person name="Foster-Nyarko E."/>
            <person name="Jarju S."/>
            <person name="Secka A."/>
            <person name="Antonio M."/>
            <person name="Oren A."/>
            <person name="Chaudhuri R.R."/>
            <person name="La Ragione R."/>
            <person name="Hildebrand F."/>
            <person name="Pallen M.J."/>
        </authorList>
    </citation>
    <scope>NUCLEOTIDE SEQUENCE</scope>
    <source>
        <strain evidence="2">CHK135-1449</strain>
    </source>
</reference>
<proteinExistence type="predicted"/>
<reference evidence="2" key="2">
    <citation type="submission" date="2021-09" db="EMBL/GenBank/DDBJ databases">
        <authorList>
            <person name="Gilroy R."/>
        </authorList>
    </citation>
    <scope>NUCLEOTIDE SEQUENCE</scope>
    <source>
        <strain evidence="2">CHK135-1449</strain>
    </source>
</reference>
<gene>
    <name evidence="2" type="ORF">K8V79_06240</name>
</gene>
<dbReference type="EMBL" id="DYWX01000066">
    <property type="protein sequence ID" value="HJF27831.1"/>
    <property type="molecule type" value="Genomic_DNA"/>
</dbReference>
<protein>
    <submittedName>
        <fullName evidence="2">Transporter small subunit</fullName>
    </submittedName>
</protein>
<evidence type="ECO:0000256" key="1">
    <source>
        <dbReference type="SAM" id="Phobius"/>
    </source>
</evidence>
<evidence type="ECO:0000313" key="3">
    <source>
        <dbReference type="Proteomes" id="UP000787156"/>
    </source>
</evidence>
<dbReference type="AlphaFoldDB" id="A0A9D2URZ4"/>
<keyword evidence="1" id="KW-1133">Transmembrane helix</keyword>
<dbReference type="Proteomes" id="UP000787156">
    <property type="component" value="Unassembled WGS sequence"/>
</dbReference>
<keyword evidence="1" id="KW-0812">Transmembrane</keyword>
<organism evidence="2 3">
    <name type="scientific">Acinetobacter lwoffii</name>
    <dbReference type="NCBI Taxonomy" id="28090"/>
    <lineage>
        <taxon>Bacteria</taxon>
        <taxon>Pseudomonadati</taxon>
        <taxon>Pseudomonadota</taxon>
        <taxon>Gammaproteobacteria</taxon>
        <taxon>Moraxellales</taxon>
        <taxon>Moraxellaceae</taxon>
        <taxon>Acinetobacter</taxon>
    </lineage>
</organism>
<dbReference type="NCBIfam" id="NF038354">
    <property type="entry name" value="trnsprt_adja_43"/>
    <property type="match status" value="1"/>
</dbReference>
<sequence>MSSQFMTLYVLFWPLVATMILFVICMGVYKDIQEAKISGEDLL</sequence>
<evidence type="ECO:0000313" key="2">
    <source>
        <dbReference type="EMBL" id="HJF27831.1"/>
    </source>
</evidence>
<feature type="transmembrane region" description="Helical" evidence="1">
    <location>
        <begin position="6"/>
        <end position="29"/>
    </location>
</feature>
<dbReference type="InterPro" id="IPR049820">
    <property type="entry name" value="Trnsprt_adja_ssu-like"/>
</dbReference>
<keyword evidence="1" id="KW-0472">Membrane</keyword>
<name>A0A9D2URZ4_ACILW</name>